<comment type="caution">
    <text evidence="6">The sequence shown here is derived from an EMBL/GenBank/DDBJ whole genome shotgun (WGS) entry which is preliminary data.</text>
</comment>
<gene>
    <name evidence="6" type="primary">CSTF3</name>
    <name evidence="6" type="ORF">DERF_014705</name>
</gene>
<feature type="compositionally biased region" description="Polar residues" evidence="4">
    <location>
        <begin position="23"/>
        <end position="59"/>
    </location>
</feature>
<dbReference type="InterPro" id="IPR008847">
    <property type="entry name" value="Suf"/>
</dbReference>
<evidence type="ECO:0000259" key="5">
    <source>
        <dbReference type="Pfam" id="PF05843"/>
    </source>
</evidence>
<dbReference type="GO" id="GO:0005634">
    <property type="term" value="C:nucleus"/>
    <property type="evidence" value="ECO:0007669"/>
    <property type="project" value="UniProtKB-SubCell"/>
</dbReference>
<reference evidence="6" key="2">
    <citation type="journal article" date="2022" name="Res Sq">
        <title>Comparative Genomics Reveals Insights into the Divergent Evolution of Astigmatic Mites and Household Pest Adaptations.</title>
        <authorList>
            <person name="Xiong Q."/>
            <person name="Wan A.T.-Y."/>
            <person name="Liu X.-Y."/>
            <person name="Fung C.S.-H."/>
            <person name="Xiao X."/>
            <person name="Malainual N."/>
            <person name="Hou J."/>
            <person name="Wang L."/>
            <person name="Wang M."/>
            <person name="Yang K."/>
            <person name="Cui Y."/>
            <person name="Leung E."/>
            <person name="Nong W."/>
            <person name="Shin S.-K."/>
            <person name="Au S."/>
            <person name="Jeong K.Y."/>
            <person name="Chew F.T."/>
            <person name="Hui J."/>
            <person name="Leung T.F."/>
            <person name="Tungtrongchitr A."/>
            <person name="Zhong N."/>
            <person name="Liu Z."/>
            <person name="Tsui S."/>
        </authorList>
    </citation>
    <scope>NUCLEOTIDE SEQUENCE</scope>
    <source>
        <strain evidence="6">Derf</strain>
        <tissue evidence="6">Whole organism</tissue>
    </source>
</reference>
<dbReference type="Proteomes" id="UP000790347">
    <property type="component" value="Unassembled WGS sequence"/>
</dbReference>
<evidence type="ECO:0000313" key="6">
    <source>
        <dbReference type="EMBL" id="KAH9493981.1"/>
    </source>
</evidence>
<dbReference type="PANTHER" id="PTHR19980">
    <property type="entry name" value="RNA CLEAVAGE STIMULATION FACTOR"/>
    <property type="match status" value="1"/>
</dbReference>
<dbReference type="GO" id="GO:0031124">
    <property type="term" value="P:mRNA 3'-end processing"/>
    <property type="evidence" value="ECO:0007669"/>
    <property type="project" value="InterPro"/>
</dbReference>
<dbReference type="InterPro" id="IPR011990">
    <property type="entry name" value="TPR-like_helical_dom_sf"/>
</dbReference>
<dbReference type="Gene3D" id="1.25.40.1040">
    <property type="match status" value="1"/>
</dbReference>
<keyword evidence="7" id="KW-1185">Reference proteome</keyword>
<name>A0A922HPK2_DERFA</name>
<protein>
    <submittedName>
        <fullName evidence="6">Cleavage stimulation factor subunit 3</fullName>
    </submittedName>
</protein>
<evidence type="ECO:0000256" key="1">
    <source>
        <dbReference type="ARBA" id="ARBA00004123"/>
    </source>
</evidence>
<keyword evidence="3" id="KW-0539">Nucleus</keyword>
<feature type="region of interest" description="Disordered" evidence="4">
    <location>
        <begin position="760"/>
        <end position="811"/>
    </location>
</feature>
<comment type="subcellular location">
    <subcellularLocation>
        <location evidence="1">Nucleus</location>
    </subcellularLocation>
</comment>
<dbReference type="InterPro" id="IPR003107">
    <property type="entry name" value="HAT"/>
</dbReference>
<evidence type="ECO:0000313" key="7">
    <source>
        <dbReference type="Proteomes" id="UP000790347"/>
    </source>
</evidence>
<dbReference type="InterPro" id="IPR045243">
    <property type="entry name" value="Rna14-like"/>
</dbReference>
<dbReference type="AlphaFoldDB" id="A0A922HPK2"/>
<dbReference type="PANTHER" id="PTHR19980:SF0">
    <property type="entry name" value="CLEAVAGE STIMULATION FACTOR SUBUNIT 3"/>
    <property type="match status" value="1"/>
</dbReference>
<sequence>MTNVKTEPSSSSSSTTLSISSSNQDNSTATTTAGSVTDKNPGASTTTNDLQNNLQPTPGSLKNVSDRVLIAKAKLVESPYDLDAWNILIKDVQNKTPEISRELYEQLVSQFPTSGRFWRLSIEQEIKCKNYERVEKLFQRCLVKVLNIDLWKCYLNYIKEAKHHLPSFREKMGQAFDFALEKMGIDIHSYSIYNDYVQFLKGVDAQGSYAENQKISAVRRVYQRGIIIPMLNIETFWKEYLAYEQSINPMFVDKAITDRSKDYMNARRVAKEFEATTRGLNRNAPAVPPHSTPEENRQVELWKKYIQWEKQNPLKTEDVTSVIKRVVFAYEQCLLCLGHHPDIWYEYASYLDENSKIMAEKGDMNHHKALQEDVASVYDRATSTLLKENILLHFSYADFEESRNRKDESIKIYEKLLHIKTIGFNPTLTYIQYMKFTRRTESMSSARAIFKRARADSRCGYEVYIAAAMTEYYCSKNMNISCKIFELGLKRFLHEAPFILAYIDFLGHLNEENNIRVLFERVLSSDSVPISKSLEIWNRFLEFESQIGDLASVINVEKRRLNVIEKLQQQQKNHSETAWLVDRYKFLHLMPCTQEELKSIGYFNINPSAASSSLSSSSTSAISESLVNGHSMKMSMDIDRSSKSHRHNLKNSTKSSIPVPNLSQMVPFKPVQNPVNNLMPGGIFPYPPSVTSLLSQLPPPLSFRGPFVNIDELMSIFKTSPAISFLTDPSKTNCLMPTDAKGYFALALEASDSFNFGSGIGNSGSSGTKRSAGQASLMDEDDDGDGEGSNLMPPQFDIYRSRQMHKKSKNL</sequence>
<feature type="domain" description="Suppressor of forked" evidence="5">
    <location>
        <begin position="69"/>
        <end position="597"/>
    </location>
</feature>
<reference evidence="6" key="1">
    <citation type="submission" date="2013-05" db="EMBL/GenBank/DDBJ databases">
        <authorList>
            <person name="Yim A.K.Y."/>
            <person name="Chan T.F."/>
            <person name="Ji K.M."/>
            <person name="Liu X.Y."/>
            <person name="Zhou J.W."/>
            <person name="Li R.Q."/>
            <person name="Yang K.Y."/>
            <person name="Li J."/>
            <person name="Li M."/>
            <person name="Law P.T.W."/>
            <person name="Wu Y.L."/>
            <person name="Cai Z.L."/>
            <person name="Qin H."/>
            <person name="Bao Y."/>
            <person name="Leung R.K.K."/>
            <person name="Ng P.K.S."/>
            <person name="Zou J."/>
            <person name="Zhong X.J."/>
            <person name="Ran P.X."/>
            <person name="Zhong N.S."/>
            <person name="Liu Z.G."/>
            <person name="Tsui S.K.W."/>
        </authorList>
    </citation>
    <scope>NUCLEOTIDE SEQUENCE</scope>
    <source>
        <strain evidence="6">Derf</strain>
        <tissue evidence="6">Whole organism</tissue>
    </source>
</reference>
<accession>A0A922HPK2</accession>
<feature type="compositionally biased region" description="Basic residues" evidence="4">
    <location>
        <begin position="802"/>
        <end position="811"/>
    </location>
</feature>
<keyword evidence="2" id="KW-0677">Repeat</keyword>
<feature type="region of interest" description="Disordered" evidence="4">
    <location>
        <begin position="637"/>
        <end position="656"/>
    </location>
</feature>
<dbReference type="FunFam" id="1.25.40.1040:FF:000002">
    <property type="entry name" value="Cleavage stimulation factor subunit 3"/>
    <property type="match status" value="1"/>
</dbReference>
<feature type="region of interest" description="Disordered" evidence="4">
    <location>
        <begin position="1"/>
        <end position="59"/>
    </location>
</feature>
<dbReference type="GO" id="GO:0003729">
    <property type="term" value="F:mRNA binding"/>
    <property type="evidence" value="ECO:0007669"/>
    <property type="project" value="TreeGrafter"/>
</dbReference>
<dbReference type="Pfam" id="PF05843">
    <property type="entry name" value="Suf"/>
    <property type="match status" value="1"/>
</dbReference>
<dbReference type="SUPFAM" id="SSF48452">
    <property type="entry name" value="TPR-like"/>
    <property type="match status" value="1"/>
</dbReference>
<dbReference type="EMBL" id="ASGP02000008">
    <property type="protein sequence ID" value="KAH9493981.1"/>
    <property type="molecule type" value="Genomic_DNA"/>
</dbReference>
<dbReference type="SMART" id="SM00386">
    <property type="entry name" value="HAT"/>
    <property type="match status" value="11"/>
</dbReference>
<evidence type="ECO:0000256" key="3">
    <source>
        <dbReference type="ARBA" id="ARBA00023242"/>
    </source>
</evidence>
<proteinExistence type="predicted"/>
<evidence type="ECO:0000256" key="2">
    <source>
        <dbReference type="ARBA" id="ARBA00022737"/>
    </source>
</evidence>
<feature type="compositionally biased region" description="Low complexity" evidence="4">
    <location>
        <begin position="9"/>
        <end position="22"/>
    </location>
</feature>
<organism evidence="6 7">
    <name type="scientific">Dermatophagoides farinae</name>
    <name type="common">American house dust mite</name>
    <dbReference type="NCBI Taxonomy" id="6954"/>
    <lineage>
        <taxon>Eukaryota</taxon>
        <taxon>Metazoa</taxon>
        <taxon>Ecdysozoa</taxon>
        <taxon>Arthropoda</taxon>
        <taxon>Chelicerata</taxon>
        <taxon>Arachnida</taxon>
        <taxon>Acari</taxon>
        <taxon>Acariformes</taxon>
        <taxon>Sarcoptiformes</taxon>
        <taxon>Astigmata</taxon>
        <taxon>Psoroptidia</taxon>
        <taxon>Analgoidea</taxon>
        <taxon>Pyroglyphidae</taxon>
        <taxon>Dermatophagoidinae</taxon>
        <taxon>Dermatophagoides</taxon>
    </lineage>
</organism>
<evidence type="ECO:0000256" key="4">
    <source>
        <dbReference type="SAM" id="MobiDB-lite"/>
    </source>
</evidence>